<dbReference type="Pfam" id="PF01546">
    <property type="entry name" value="Peptidase_M20"/>
    <property type="match status" value="1"/>
</dbReference>
<dbReference type="GO" id="GO:0071713">
    <property type="term" value="F:para-aminobenzoyl-glutamate hydrolase activity"/>
    <property type="evidence" value="ECO:0007669"/>
    <property type="project" value="TreeGrafter"/>
</dbReference>
<dbReference type="PANTHER" id="PTHR30575:SF0">
    <property type="entry name" value="XAA-ARG DIPEPTIDASE"/>
    <property type="match status" value="1"/>
</dbReference>
<dbReference type="Gene3D" id="3.30.70.360">
    <property type="match status" value="1"/>
</dbReference>
<proteinExistence type="predicted"/>
<dbReference type="EMBL" id="UINC01003637">
    <property type="protein sequence ID" value="SVA08040.1"/>
    <property type="molecule type" value="Genomic_DNA"/>
</dbReference>
<dbReference type="GO" id="GO:0016805">
    <property type="term" value="F:dipeptidase activity"/>
    <property type="evidence" value="ECO:0007669"/>
    <property type="project" value="TreeGrafter"/>
</dbReference>
<dbReference type="SUPFAM" id="SSF53187">
    <property type="entry name" value="Zn-dependent exopeptidases"/>
    <property type="match status" value="1"/>
</dbReference>
<dbReference type="InterPro" id="IPR052030">
    <property type="entry name" value="Peptidase_M20/M20A_hydrolases"/>
</dbReference>
<dbReference type="PANTHER" id="PTHR30575">
    <property type="entry name" value="PEPTIDASE M20"/>
    <property type="match status" value="1"/>
</dbReference>
<dbReference type="InterPro" id="IPR036264">
    <property type="entry name" value="Bact_exopeptidase_dim_dom"/>
</dbReference>
<accession>A0A381SVI6</accession>
<dbReference type="NCBIfam" id="TIGR01891">
    <property type="entry name" value="amidohydrolases"/>
    <property type="match status" value="1"/>
</dbReference>
<dbReference type="InterPro" id="IPR011650">
    <property type="entry name" value="Peptidase_M20_dimer"/>
</dbReference>
<dbReference type="SUPFAM" id="SSF55031">
    <property type="entry name" value="Bacterial exopeptidase dimerisation domain"/>
    <property type="match status" value="1"/>
</dbReference>
<name>A0A381SVI6_9ZZZZ</name>
<evidence type="ECO:0000259" key="1">
    <source>
        <dbReference type="Pfam" id="PF07687"/>
    </source>
</evidence>
<dbReference type="Gene3D" id="3.40.630.10">
    <property type="entry name" value="Zn peptidases"/>
    <property type="match status" value="1"/>
</dbReference>
<dbReference type="InterPro" id="IPR017439">
    <property type="entry name" value="Amidohydrolase"/>
</dbReference>
<evidence type="ECO:0000313" key="2">
    <source>
        <dbReference type="EMBL" id="SVA08040.1"/>
    </source>
</evidence>
<reference evidence="2" key="1">
    <citation type="submission" date="2018-05" db="EMBL/GenBank/DDBJ databases">
        <authorList>
            <person name="Lanie J.A."/>
            <person name="Ng W.-L."/>
            <person name="Kazmierczak K.M."/>
            <person name="Andrzejewski T.M."/>
            <person name="Davidsen T.M."/>
            <person name="Wayne K.J."/>
            <person name="Tettelin H."/>
            <person name="Glass J.I."/>
            <person name="Rusch D."/>
            <person name="Podicherti R."/>
            <person name="Tsui H.-C.T."/>
            <person name="Winkler M.E."/>
        </authorList>
    </citation>
    <scope>NUCLEOTIDE SEQUENCE</scope>
</reference>
<dbReference type="GO" id="GO:0046657">
    <property type="term" value="P:folic acid catabolic process"/>
    <property type="evidence" value="ECO:0007669"/>
    <property type="project" value="TreeGrafter"/>
</dbReference>
<dbReference type="Pfam" id="PF07687">
    <property type="entry name" value="M20_dimer"/>
    <property type="match status" value="1"/>
</dbReference>
<organism evidence="2">
    <name type="scientific">marine metagenome</name>
    <dbReference type="NCBI Taxonomy" id="408172"/>
    <lineage>
        <taxon>unclassified sequences</taxon>
        <taxon>metagenomes</taxon>
        <taxon>ecological metagenomes</taxon>
    </lineage>
</organism>
<dbReference type="AlphaFoldDB" id="A0A381SVI6"/>
<gene>
    <name evidence="2" type="ORF">METZ01_LOCUS60894</name>
</gene>
<dbReference type="GO" id="GO:0005737">
    <property type="term" value="C:cytoplasm"/>
    <property type="evidence" value="ECO:0007669"/>
    <property type="project" value="TreeGrafter"/>
</dbReference>
<dbReference type="InterPro" id="IPR002933">
    <property type="entry name" value="Peptidase_M20"/>
</dbReference>
<sequence length="476" mass="52377">MKNHTIVSLIALSLLTAQTTTVERQAASDIVKKIDQLQSKIQPTQTAREMAAKKDRDRDKVLKRVETLWDGQLRDLSDHIGQNPEIGFQEYESVDTLTKVLQNFGFSVTTGQAGLETAFVGEWKSPAKGKGATIGLFAEYDALRGTKEPFHGCQHNGQSPAAFASAVAVAEFMEKRKLPGTIKIFGTPAEEMGPPAKVIMFEAGVFDGTDLIVRSHGTGETTRNKPGFGVCCLNINEVKYIFEGRPAHQRSSWNGRNALTAAVQFYTTVDHLRPTFRPEAVIQGVIPEGGVAPNVVPDRAVVDYYIRYPDEVYLAHIDAMITNAARAAALATGTKVTIDRYGEYRDGITVGSLEELAFAYAEKLNAPEINPEPQRPAGYEETGFVTRKIPGVSVSVYSSSAPGHSYERWLDSMKEVGHTGFLLDAKVMAAILYHYLTDDDFKKTVHMEHKTMAGLFQDYLDALKDAYKDELGDSSK</sequence>
<feature type="domain" description="Peptidase M20 dimerisation" evidence="1">
    <location>
        <begin position="237"/>
        <end position="329"/>
    </location>
</feature>
<protein>
    <recommendedName>
        <fullName evidence="1">Peptidase M20 dimerisation domain-containing protein</fullName>
    </recommendedName>
</protein>